<dbReference type="InterPro" id="IPR003591">
    <property type="entry name" value="Leu-rich_rpt_typical-subtyp"/>
</dbReference>
<dbReference type="PROSITE" id="PS51450">
    <property type="entry name" value="LRR"/>
    <property type="match status" value="3"/>
</dbReference>
<dbReference type="GO" id="GO:0005737">
    <property type="term" value="C:cytoplasm"/>
    <property type="evidence" value="ECO:0007669"/>
    <property type="project" value="TreeGrafter"/>
</dbReference>
<dbReference type="RefSeq" id="WP_301621877.1">
    <property type="nucleotide sequence ID" value="NZ_JAOSKY010000005.1"/>
</dbReference>
<name>A0A9X3B2I3_9PSED</name>
<dbReference type="SMART" id="SM00369">
    <property type="entry name" value="LRR_TYP"/>
    <property type="match status" value="10"/>
</dbReference>
<keyword evidence="1" id="KW-0433">Leucine-rich repeat</keyword>
<feature type="domain" description="Dermonecrotic toxin N-terminal" evidence="4">
    <location>
        <begin position="83"/>
        <end position="345"/>
    </location>
</feature>
<gene>
    <name evidence="5" type="ORF">OC940_10770</name>
</gene>
<evidence type="ECO:0000256" key="2">
    <source>
        <dbReference type="ARBA" id="ARBA00022737"/>
    </source>
</evidence>
<keyword evidence="3" id="KW-0175">Coiled coil</keyword>
<feature type="coiled-coil region" evidence="3">
    <location>
        <begin position="1675"/>
        <end position="1702"/>
    </location>
</feature>
<protein>
    <recommendedName>
        <fullName evidence="4">Dermonecrotic toxin N-terminal domain-containing protein</fullName>
    </recommendedName>
</protein>
<proteinExistence type="predicted"/>
<dbReference type="Gene3D" id="3.80.10.10">
    <property type="entry name" value="Ribonuclease Inhibitor"/>
    <property type="match status" value="5"/>
</dbReference>
<dbReference type="Pfam" id="PF20178">
    <property type="entry name" value="ToxA_N"/>
    <property type="match status" value="1"/>
</dbReference>
<dbReference type="SUPFAM" id="SSF52058">
    <property type="entry name" value="L domain-like"/>
    <property type="match status" value="3"/>
</dbReference>
<keyword evidence="6" id="KW-1185">Reference proteome</keyword>
<evidence type="ECO:0000313" key="6">
    <source>
        <dbReference type="Proteomes" id="UP001139955"/>
    </source>
</evidence>
<reference evidence="5" key="1">
    <citation type="submission" date="2022-09" db="EMBL/GenBank/DDBJ databases">
        <authorList>
            <person name="Cesa-Luna C."/>
            <person name="Girard L."/>
            <person name="Lood C."/>
            <person name="Hofte M."/>
            <person name="De Mot R."/>
        </authorList>
    </citation>
    <scope>NUCLEOTIDE SEQUENCE</scope>
    <source>
        <strain evidence="5">B1M3-32</strain>
    </source>
</reference>
<dbReference type="PANTHER" id="PTHR48051:SF1">
    <property type="entry name" value="RAS SUPPRESSOR PROTEIN 1"/>
    <property type="match status" value="1"/>
</dbReference>
<keyword evidence="2" id="KW-0677">Repeat</keyword>
<dbReference type="InterPro" id="IPR050216">
    <property type="entry name" value="LRR_domain-containing"/>
</dbReference>
<dbReference type="Proteomes" id="UP001139955">
    <property type="component" value="Unassembled WGS sequence"/>
</dbReference>
<dbReference type="EMBL" id="JAOSKY010000005">
    <property type="protein sequence ID" value="MCU7248282.1"/>
    <property type="molecule type" value="Genomic_DNA"/>
</dbReference>
<evidence type="ECO:0000259" key="4">
    <source>
        <dbReference type="Pfam" id="PF20178"/>
    </source>
</evidence>
<feature type="coiled-coil region" evidence="3">
    <location>
        <begin position="1979"/>
        <end position="2006"/>
    </location>
</feature>
<reference evidence="5" key="2">
    <citation type="journal article" date="2023" name="mSystems">
        <title>Charting the Lipopeptidome of Nonpathogenic Pseudomonas.</title>
        <authorList>
            <person name="Cesa-Luna C."/>
            <person name="Geudens N."/>
            <person name="Girard L."/>
            <person name="De Roo V."/>
            <person name="Maklad H.R."/>
            <person name="Martins J.C."/>
            <person name="Hofte M."/>
            <person name="De Mot R."/>
        </authorList>
    </citation>
    <scope>NUCLEOTIDE SEQUENCE</scope>
    <source>
        <strain evidence="5">B1M3-32</strain>
    </source>
</reference>
<evidence type="ECO:0000256" key="1">
    <source>
        <dbReference type="ARBA" id="ARBA00022614"/>
    </source>
</evidence>
<organism evidence="5 6">
    <name type="scientific">Pseudomonas koreensis</name>
    <dbReference type="NCBI Taxonomy" id="198620"/>
    <lineage>
        <taxon>Bacteria</taxon>
        <taxon>Pseudomonadati</taxon>
        <taxon>Pseudomonadota</taxon>
        <taxon>Gammaproteobacteria</taxon>
        <taxon>Pseudomonadales</taxon>
        <taxon>Pseudomonadaceae</taxon>
        <taxon>Pseudomonas</taxon>
    </lineage>
</organism>
<evidence type="ECO:0000256" key="3">
    <source>
        <dbReference type="SAM" id="Coils"/>
    </source>
</evidence>
<comment type="caution">
    <text evidence="5">The sequence shown here is derived from an EMBL/GenBank/DDBJ whole genome shotgun (WGS) entry which is preliminary data.</text>
</comment>
<dbReference type="InterPro" id="IPR046673">
    <property type="entry name" value="ToxA_N"/>
</dbReference>
<dbReference type="InterPro" id="IPR001611">
    <property type="entry name" value="Leu-rich_rpt"/>
</dbReference>
<sequence length="2574" mass="287012">MHAVPGSPSAVKPLNPAVHYEPLRHAFPEWLGKASAKRRAALKSARHPLSEKLKNAPRERHDELRGVIARRMAAQNTLDQKLEHLQDAAAYAEPLLTQALKNRFGLDLDVRNTFLRLYIPLKTSGIPITTGAQTWTVSLLDAALHNFEASETEADAYAPESTFISKPSASGQFETLPQIKAKISIAAFARLCRELDIGASFKASLEENLGFTNPVAAAVLRLHIDASEKAAIQAALHMAQLSGDVSEMYVRLIGGLLDGLQGMRINGQALLCHDLTMMSKTLTGILVFAPDLEQNRESIRVVAYVPDDPEHPIKEYASTREMLKELTRQLRAPGYQQFFSRFIDHDQRGHFFADLGRRLSEVTFHEPQAGSSLPPWRDTPIENPRLQLVATPIRGELLEHLYQRKLNKILNDAAAIAVPTATVDRNARWVIWDSFVKVASAIVELASFVLMPFVPFLGQVMMAYMAYQFLDDVFEGIVDWAEGLTDEASGHLFSALESLIQLGAFGVGGAIAMQELPKILPAEILSLADRFQPVKLRNGKTLYWKPDLKPYEHPAPPADAAKPDAQGLLRHDGKTLLASHDAHFALTDHPHPEKYRIQHPRRTDAYQPIAHHNGEGAFHTELEQPLQWDTATALKRIGHSIEPFSPAQRERILKVSGYPENALRKMHVNRESVPPLLADSIQRFRIDQELQGFIERIASDSPEQYLGADQPTQLQLLKEQKLLPDTRRLRLLNDKGETLWESSTAENLPLTDLQQNQLTDGDLLKTLLQSLDESQINTLLGESQGEQIALEARVRQLRARLAQFARQHRADLFNRRYATQQRSDDPRVAKVLLHEPGLPIRITEELLKTATGDELLEIDNGRWPQHQQALASEAREQLRITRAYEGLELDSVHNPDSDTLALHSLQRLPGWSNDIRLEVREQSPEGNLVDSTGPTQARVQKVLVRKTDGTWQAYDDQGKELNAAMDFYNSVLQALPDSERLALGLQIGEGDKLKHAIRDNPHERGELRLLISSEPAKPVVNDTLRLVGSEGYPLIRRGDSRELEDLIREVFPGITEEGLAAMEYTLLNHPDGARAELARLRLEYAQLENDLDQWRINTPQIHPVTGQQLTTQQFQAARRNRDLFARELRKCWRRESREAYGYRMRFPEPLLGDLPELSADFSHVASLELAGTGGSGSVDAFVAHFPRLLRLDLRHFNLRNLPEAVATTPSLRQLRLRNCQITLTPTNQTLLASLSELTALDLQANPLGATPDIRAMTGLHHLNLSKTGLSELPVGLFEHPQLKSVWLRNNRITALPDVLFQQPVERSAGFDFSGNPLSTATREQVKVHFNQTGKDFGVQADRADIDRIKTLFPDLNDRQANALLYRLPGSLLQGRLQVSQWEEEFARLANELNTWSGDIPDRDTVSGTPLNANEQFNELHARETFAWQVQRLWRQRSSDNPLNRAEVFSADPGFTGDLPQLSVNFDHVTGLSLGGNKGLRATSPFLRSFPGLRQLTLRNFALDQLAQTLGDLPRLESLVLNDCGISFDSELQTALEALPNLESLELPNNPLGKAPKVETLPELSYLDLSNTGISKAPPELAAHPKLQTVIVSDNQLTELPEAFFELPGRKSENFDCSNNPLTASTRERIKVYSREHGKDFGVLADPADIDATKALFPSLDNEEASDVFYGLPGDLEHGRSQLRHWKAEIEQLTSDLAAWKTAIPETHPLSGQPLNTPQLIAEHAARQEFADHLEELWRARSADSPRQRAQNMQCKVPFIGDLPALSTDFSHVSNLTLHGNAAVSGVDAFLEGFTGLHQLELQDFNLGQLPTATRHMPQLGHLLLRSCALKLTPESQATLSSLGQLQYLDLSNNPLGSAPKLDGLPLLKHLRLTDTGISSLPDGLFDHLQIASGTFDDNLISELPDDLFNTPAVTHKHFSFAGNPLSSASRLRIRQRFRVNGQDFGVWFAQKDIDRTIALFPDLNDEAANRVLYLLPGTLEDTQTQLQQWEAEIRQLSGDLQRWVGEVPERDPATGESFNEREKATESAARKLFSEELQAFWRSRRSASPEIRNNEFRQVMPFNGELPALSADFSHVSILSLDGHARLRMNERFLECFTGVKVLELRNLAVDRIPSSITRMPALETLALSNCGTVLDAAGNKTLTTLKTLTALDLYNNPLGMAPDLRGLPKLELVDLSSTGISEVPVGLTDHPALKTVILHSNWITTIPEQIFKLPATTTFGFDFGNNPLTQATLERIKVCYQELGEDLGVLADRSDVTRAQSLYPKLSDEQASRFIYDLPGTLVEGRNELTRREAELQGLIFGLDTWSNDVPLINPDSLQPLTDAELLLEAQKRNNFRDALLRCWRNIPVEGSEVASYGFASRLSIMGELPSLNADFSHVPELFLLGYGDHTPRIGQFLDAFPNLDSLDIRGYFLPDIPEAVFSMGRLTSLSLPDCDLTLTAQSVTSLAGMDNLQILHLHDNPLALTPDLSNLQSLTDLDLSNAGLSEIPPGVLTNHNWSEVDLSNNLITDITDELMDVPAYVGDRYDLQNNPLSEQARRRVRAYYEETGLTLNVDNIAGQPGTVNRPGGDIED</sequence>
<evidence type="ECO:0000313" key="5">
    <source>
        <dbReference type="EMBL" id="MCU7248282.1"/>
    </source>
</evidence>
<dbReference type="PANTHER" id="PTHR48051">
    <property type="match status" value="1"/>
</dbReference>
<dbReference type="SMART" id="SM00364">
    <property type="entry name" value="LRR_BAC"/>
    <property type="match status" value="5"/>
</dbReference>
<accession>A0A9X3B2I3</accession>
<dbReference type="InterPro" id="IPR032675">
    <property type="entry name" value="LRR_dom_sf"/>
</dbReference>